<evidence type="ECO:0000313" key="1">
    <source>
        <dbReference type="EMBL" id="KAJ9492065.1"/>
    </source>
</evidence>
<evidence type="ECO:0000313" key="2">
    <source>
        <dbReference type="Proteomes" id="UP001227192"/>
    </source>
</evidence>
<accession>A0AAI9TS86</accession>
<reference evidence="1" key="2">
    <citation type="journal article" date="2016" name="Fungal Biol.">
        <title>Ochratoxin A production by Penicillium thymicola.</title>
        <authorList>
            <person name="Nguyen H.D.T."/>
            <person name="McMullin D.R."/>
            <person name="Ponomareva E."/>
            <person name="Riley R."/>
            <person name="Pomraning K.R."/>
            <person name="Baker S.E."/>
            <person name="Seifert K.A."/>
        </authorList>
    </citation>
    <scope>NUCLEOTIDE SEQUENCE</scope>
    <source>
        <strain evidence="1">DAOM 180753</strain>
    </source>
</reference>
<dbReference type="AlphaFoldDB" id="A0AAI9TS86"/>
<organism evidence="1 2">
    <name type="scientific">Penicillium thymicola</name>
    <dbReference type="NCBI Taxonomy" id="293382"/>
    <lineage>
        <taxon>Eukaryota</taxon>
        <taxon>Fungi</taxon>
        <taxon>Dikarya</taxon>
        <taxon>Ascomycota</taxon>
        <taxon>Pezizomycotina</taxon>
        <taxon>Eurotiomycetes</taxon>
        <taxon>Eurotiomycetidae</taxon>
        <taxon>Eurotiales</taxon>
        <taxon>Aspergillaceae</taxon>
        <taxon>Penicillium</taxon>
    </lineage>
</organism>
<protein>
    <submittedName>
        <fullName evidence="1">Uncharacterized protein</fullName>
    </submittedName>
</protein>
<reference evidence="1" key="1">
    <citation type="submission" date="2015-06" db="EMBL/GenBank/DDBJ databases">
        <authorList>
            <person name="Nguyen H."/>
        </authorList>
    </citation>
    <scope>NUCLEOTIDE SEQUENCE</scope>
    <source>
        <strain evidence="1">DAOM 180753</strain>
    </source>
</reference>
<dbReference type="Proteomes" id="UP001227192">
    <property type="component" value="Unassembled WGS sequence"/>
</dbReference>
<sequence>MITWVNTVTTLVPNRKRCHFIPRLHESLPLLFLDISFLGRNIILPDLNPFLFNLQYNEIKRKGATLLQVTRQLSAKAGHHPRVDSCV</sequence>
<gene>
    <name evidence="1" type="ORF">VN97_g1219</name>
</gene>
<comment type="caution">
    <text evidence="1">The sequence shown here is derived from an EMBL/GenBank/DDBJ whole genome shotgun (WGS) entry which is preliminary data.</text>
</comment>
<proteinExistence type="predicted"/>
<keyword evidence="2" id="KW-1185">Reference proteome</keyword>
<name>A0AAI9TS86_PENTH</name>
<dbReference type="EMBL" id="LACB01000019">
    <property type="protein sequence ID" value="KAJ9492065.1"/>
    <property type="molecule type" value="Genomic_DNA"/>
</dbReference>